<dbReference type="InterPro" id="IPR036388">
    <property type="entry name" value="WH-like_DNA-bd_sf"/>
</dbReference>
<evidence type="ECO:0000313" key="5">
    <source>
        <dbReference type="EMBL" id="NKQ51972.1"/>
    </source>
</evidence>
<evidence type="ECO:0000256" key="2">
    <source>
        <dbReference type="ARBA" id="ARBA00023125"/>
    </source>
</evidence>
<evidence type="ECO:0000256" key="3">
    <source>
        <dbReference type="ARBA" id="ARBA00023163"/>
    </source>
</evidence>
<dbReference type="CDD" id="cd07377">
    <property type="entry name" value="WHTH_GntR"/>
    <property type="match status" value="1"/>
</dbReference>
<dbReference type="PANTHER" id="PTHR44846:SF17">
    <property type="entry name" value="GNTR-FAMILY TRANSCRIPTIONAL REGULATOR"/>
    <property type="match status" value="1"/>
</dbReference>
<dbReference type="Gene3D" id="1.10.10.10">
    <property type="entry name" value="Winged helix-like DNA-binding domain superfamily/Winged helix DNA-binding domain"/>
    <property type="match status" value="1"/>
</dbReference>
<dbReference type="PANTHER" id="PTHR44846">
    <property type="entry name" value="MANNOSYL-D-GLYCERATE TRANSPORT/METABOLISM SYSTEM REPRESSOR MNGR-RELATED"/>
    <property type="match status" value="1"/>
</dbReference>
<organism evidence="5 6">
    <name type="scientific">Amycolatopsis acididurans</name>
    <dbReference type="NCBI Taxonomy" id="2724524"/>
    <lineage>
        <taxon>Bacteria</taxon>
        <taxon>Bacillati</taxon>
        <taxon>Actinomycetota</taxon>
        <taxon>Actinomycetes</taxon>
        <taxon>Pseudonocardiales</taxon>
        <taxon>Pseudonocardiaceae</taxon>
        <taxon>Amycolatopsis</taxon>
    </lineage>
</organism>
<proteinExistence type="predicted"/>
<feature type="domain" description="HTH gntR-type" evidence="4">
    <location>
        <begin position="22"/>
        <end position="90"/>
    </location>
</feature>
<dbReference type="Pfam" id="PF00392">
    <property type="entry name" value="GntR"/>
    <property type="match status" value="1"/>
</dbReference>
<dbReference type="SMART" id="SM00345">
    <property type="entry name" value="HTH_GNTR"/>
    <property type="match status" value="1"/>
</dbReference>
<keyword evidence="3" id="KW-0804">Transcription</keyword>
<dbReference type="InterPro" id="IPR036390">
    <property type="entry name" value="WH_DNA-bd_sf"/>
</dbReference>
<dbReference type="EMBL" id="JAAXLS010000002">
    <property type="protein sequence ID" value="NKQ51972.1"/>
    <property type="molecule type" value="Genomic_DNA"/>
</dbReference>
<name>A0ABX1IWW4_9PSEU</name>
<reference evidence="5 6" key="1">
    <citation type="submission" date="2020-04" db="EMBL/GenBank/DDBJ databases">
        <title>Novel species.</title>
        <authorList>
            <person name="Teo W.F.A."/>
            <person name="Lipun K."/>
            <person name="Srisuk N."/>
            <person name="Duangmal K."/>
        </authorList>
    </citation>
    <scope>NUCLEOTIDE SEQUENCE [LARGE SCALE GENOMIC DNA]</scope>
    <source>
        <strain evidence="5 6">K13G38</strain>
    </source>
</reference>
<evidence type="ECO:0000256" key="1">
    <source>
        <dbReference type="ARBA" id="ARBA00023015"/>
    </source>
</evidence>
<evidence type="ECO:0000313" key="6">
    <source>
        <dbReference type="Proteomes" id="UP000715441"/>
    </source>
</evidence>
<dbReference type="InterPro" id="IPR050679">
    <property type="entry name" value="Bact_HTH_transcr_reg"/>
</dbReference>
<protein>
    <submittedName>
        <fullName evidence="5">GntR family transcriptional regulator</fullName>
    </submittedName>
</protein>
<keyword evidence="6" id="KW-1185">Reference proteome</keyword>
<keyword evidence="1" id="KW-0805">Transcription regulation</keyword>
<dbReference type="PROSITE" id="PS50949">
    <property type="entry name" value="HTH_GNTR"/>
    <property type="match status" value="1"/>
</dbReference>
<dbReference type="RefSeq" id="WP_168511434.1">
    <property type="nucleotide sequence ID" value="NZ_JAAXLS010000002.1"/>
</dbReference>
<accession>A0ABX1IWW4</accession>
<gene>
    <name evidence="5" type="ORF">HFP15_03645</name>
</gene>
<keyword evidence="2" id="KW-0238">DNA-binding</keyword>
<sequence length="174" mass="19088">MSDESPAHQNARPFNPIAAPSRYLYEMVAEHLADRIAAGDLRRTDPLPAEGHLAAQYDVSLGTVRQATRLLRERGLVVTVRSKGTYVASSGQRQETRESERSAEVPRRIIEGVDLAGTSAPVSIERRVTAAGPAVQMRVESGGAVVLSEKLVDDLKRARAHLLSNDYDESDQKW</sequence>
<evidence type="ECO:0000259" key="4">
    <source>
        <dbReference type="PROSITE" id="PS50949"/>
    </source>
</evidence>
<dbReference type="Proteomes" id="UP000715441">
    <property type="component" value="Unassembled WGS sequence"/>
</dbReference>
<comment type="caution">
    <text evidence="5">The sequence shown here is derived from an EMBL/GenBank/DDBJ whole genome shotgun (WGS) entry which is preliminary data.</text>
</comment>
<dbReference type="InterPro" id="IPR000524">
    <property type="entry name" value="Tscrpt_reg_HTH_GntR"/>
</dbReference>
<dbReference type="SUPFAM" id="SSF46785">
    <property type="entry name" value="Winged helix' DNA-binding domain"/>
    <property type="match status" value="1"/>
</dbReference>